<sequence length="157" mass="17556">MEKVFEFKKANKVKVTIDDHFLRINRKGFVSAVNVGLSGEKAFNLDDITSVQLKKPGFTSGYIQFSLPGGNEGAGVFNAVKDENSILFSKTELPLAEEIKSIVESHIKNRGNKDTNIKPDPTKPDPTEELRKYKSLLDDGIITQEEFDAKKKQLLDL</sequence>
<feature type="domain" description="DUF4429" evidence="3">
    <location>
        <begin position="15"/>
        <end position="100"/>
    </location>
</feature>
<evidence type="ECO:0000259" key="3">
    <source>
        <dbReference type="Pfam" id="PF14472"/>
    </source>
</evidence>
<dbReference type="Proteomes" id="UP000030588">
    <property type="component" value="Unassembled WGS sequence"/>
</dbReference>
<name>A0A0A6VDL7_9BACI</name>
<accession>A0A0A6VDL7</accession>
<evidence type="ECO:0000313" key="5">
    <source>
        <dbReference type="Proteomes" id="UP000030588"/>
    </source>
</evidence>
<dbReference type="Pfam" id="PF09851">
    <property type="entry name" value="SHOCT"/>
    <property type="match status" value="1"/>
</dbReference>
<organism evidence="4 5">
    <name type="scientific">Heyndrickxia ginsengihumi</name>
    <dbReference type="NCBI Taxonomy" id="363870"/>
    <lineage>
        <taxon>Bacteria</taxon>
        <taxon>Bacillati</taxon>
        <taxon>Bacillota</taxon>
        <taxon>Bacilli</taxon>
        <taxon>Bacillales</taxon>
        <taxon>Bacillaceae</taxon>
        <taxon>Heyndrickxia</taxon>
    </lineage>
</organism>
<reference evidence="4 5" key="1">
    <citation type="submission" date="2014-10" db="EMBL/GenBank/DDBJ databases">
        <title>Draft genome of phytase producing Bacillus ginsengihumi strain M2.11.</title>
        <authorList>
            <person name="Toymentseva A."/>
            <person name="Boulygina E.A."/>
            <person name="Kazakov S.V."/>
            <person name="Kayumov I."/>
            <person name="Suleimanova A.D."/>
            <person name="Mardanova A.M."/>
            <person name="Maria S.N."/>
            <person name="Sergey M.Y."/>
            <person name="Sharipova M.R."/>
        </authorList>
    </citation>
    <scope>NUCLEOTIDE SEQUENCE [LARGE SCALE GENOMIC DNA]</scope>
    <source>
        <strain evidence="4 5">M2.11</strain>
    </source>
</reference>
<dbReference type="RefSeq" id="WP_035353111.1">
    <property type="nucleotide sequence ID" value="NZ_JBCNGA010000128.1"/>
</dbReference>
<proteinExistence type="predicted"/>
<evidence type="ECO:0008006" key="6">
    <source>
        <dbReference type="Google" id="ProtNLM"/>
    </source>
</evidence>
<feature type="domain" description="SHOCT" evidence="2">
    <location>
        <begin position="128"/>
        <end position="155"/>
    </location>
</feature>
<dbReference type="InterPro" id="IPR018649">
    <property type="entry name" value="SHOCT"/>
</dbReference>
<dbReference type="InterPro" id="IPR027860">
    <property type="entry name" value="DUF4429"/>
</dbReference>
<protein>
    <recommendedName>
        <fullName evidence="6">SHOCT domain-containing protein</fullName>
    </recommendedName>
</protein>
<dbReference type="OrthoDB" id="1908357at2"/>
<dbReference type="Pfam" id="PF14472">
    <property type="entry name" value="DUF4429"/>
    <property type="match status" value="1"/>
</dbReference>
<feature type="region of interest" description="Disordered" evidence="1">
    <location>
        <begin position="110"/>
        <end position="129"/>
    </location>
</feature>
<comment type="caution">
    <text evidence="4">The sequence shown here is derived from an EMBL/GenBank/DDBJ whole genome shotgun (WGS) entry which is preliminary data.</text>
</comment>
<evidence type="ECO:0000256" key="1">
    <source>
        <dbReference type="SAM" id="MobiDB-lite"/>
    </source>
</evidence>
<evidence type="ECO:0000313" key="4">
    <source>
        <dbReference type="EMBL" id="KHD86340.1"/>
    </source>
</evidence>
<dbReference type="EMBL" id="JRUN01000006">
    <property type="protein sequence ID" value="KHD86340.1"/>
    <property type="molecule type" value="Genomic_DNA"/>
</dbReference>
<evidence type="ECO:0000259" key="2">
    <source>
        <dbReference type="Pfam" id="PF09851"/>
    </source>
</evidence>
<dbReference type="AlphaFoldDB" id="A0A0A6VDL7"/>
<gene>
    <name evidence="4" type="ORF">NG54_03180</name>
</gene>